<comment type="catalytic activity">
    <reaction evidence="13">
        <text>N(2)-acetyl-L-ornithine + 2-oxoglutarate = N-acetyl-L-glutamate 5-semialdehyde + L-glutamate</text>
        <dbReference type="Rhea" id="RHEA:18049"/>
        <dbReference type="ChEBI" id="CHEBI:16810"/>
        <dbReference type="ChEBI" id="CHEBI:29123"/>
        <dbReference type="ChEBI" id="CHEBI:29985"/>
        <dbReference type="ChEBI" id="CHEBI:57805"/>
        <dbReference type="EC" id="2.6.1.11"/>
    </reaction>
</comment>
<dbReference type="NCBIfam" id="NF002325">
    <property type="entry name" value="PRK01278.1"/>
    <property type="match status" value="1"/>
</dbReference>
<keyword evidence="10 15" id="KW-0663">Pyridoxal phosphate</keyword>
<dbReference type="GO" id="GO:0042802">
    <property type="term" value="F:identical protein binding"/>
    <property type="evidence" value="ECO:0007669"/>
    <property type="project" value="TreeGrafter"/>
</dbReference>
<name>A0A1S2XNX1_CICAR</name>
<dbReference type="PIRSF" id="PIRSF000521">
    <property type="entry name" value="Transaminase_4ab_Lys_Orn"/>
    <property type="match status" value="1"/>
</dbReference>
<dbReference type="EC" id="2.6.1.11" evidence="5"/>
<evidence type="ECO:0000313" key="16">
    <source>
        <dbReference type="Proteomes" id="UP000087171"/>
    </source>
</evidence>
<dbReference type="Proteomes" id="UP000087171">
    <property type="component" value="Chromosome Ca3"/>
</dbReference>
<dbReference type="Gene3D" id="3.90.1150.10">
    <property type="entry name" value="Aspartate Aminotransferase, domain 1"/>
    <property type="match status" value="1"/>
</dbReference>
<evidence type="ECO:0000256" key="14">
    <source>
        <dbReference type="ARBA" id="ARBA00078458"/>
    </source>
</evidence>
<dbReference type="GO" id="GO:0005739">
    <property type="term" value="C:mitochondrion"/>
    <property type="evidence" value="ECO:0007669"/>
    <property type="project" value="UniProtKB-SubCell"/>
</dbReference>
<dbReference type="Pfam" id="PF00202">
    <property type="entry name" value="Aminotran_3"/>
    <property type="match status" value="1"/>
</dbReference>
<evidence type="ECO:0000256" key="2">
    <source>
        <dbReference type="ARBA" id="ARBA00004173"/>
    </source>
</evidence>
<dbReference type="PANTHER" id="PTHR11986">
    <property type="entry name" value="AMINOTRANSFERASE CLASS III"/>
    <property type="match status" value="1"/>
</dbReference>
<dbReference type="PROSITE" id="PS00600">
    <property type="entry name" value="AA_TRANSFER_CLASS_3"/>
    <property type="match status" value="1"/>
</dbReference>
<evidence type="ECO:0000256" key="6">
    <source>
        <dbReference type="ARBA" id="ARBA00022571"/>
    </source>
</evidence>
<dbReference type="PANTHER" id="PTHR11986:SF116">
    <property type="entry name" value="ACETYLORNITHINE TRANSAMINASE"/>
    <property type="match status" value="1"/>
</dbReference>
<dbReference type="GO" id="GO:0030170">
    <property type="term" value="F:pyridoxal phosphate binding"/>
    <property type="evidence" value="ECO:0007669"/>
    <property type="project" value="InterPro"/>
</dbReference>
<keyword evidence="9" id="KW-0808">Transferase</keyword>
<dbReference type="InterPro" id="IPR050103">
    <property type="entry name" value="Class-III_PLP-dep_AT"/>
</dbReference>
<dbReference type="GO" id="GO:0006526">
    <property type="term" value="P:L-arginine biosynthetic process"/>
    <property type="evidence" value="ECO:0007669"/>
    <property type="project" value="UniProtKB-UniPathway"/>
</dbReference>
<dbReference type="STRING" id="3827.A0A1S2XNX1"/>
<comment type="pathway">
    <text evidence="3">Amino-acid biosynthesis; L-arginine biosynthesis; N(2)-acetyl-L-ornithine from L-glutamate: step 4/4.</text>
</comment>
<evidence type="ECO:0000256" key="5">
    <source>
        <dbReference type="ARBA" id="ARBA00012919"/>
    </source>
</evidence>
<keyword evidence="8" id="KW-0028">Amino-acid biosynthesis</keyword>
<evidence type="ECO:0000256" key="1">
    <source>
        <dbReference type="ARBA" id="ARBA00001933"/>
    </source>
</evidence>
<comment type="similarity">
    <text evidence="4 15">Belongs to the class-III pyridoxal-phosphate-dependent aminotransferase family.</text>
</comment>
<dbReference type="GO" id="GO:0009570">
    <property type="term" value="C:chloroplast stroma"/>
    <property type="evidence" value="ECO:0007669"/>
    <property type="project" value="TreeGrafter"/>
</dbReference>
<dbReference type="SUPFAM" id="SSF53383">
    <property type="entry name" value="PLP-dependent transferases"/>
    <property type="match status" value="1"/>
</dbReference>
<keyword evidence="6" id="KW-0055">Arginine biosynthesis</keyword>
<evidence type="ECO:0000256" key="8">
    <source>
        <dbReference type="ARBA" id="ARBA00022605"/>
    </source>
</evidence>
<evidence type="ECO:0000256" key="7">
    <source>
        <dbReference type="ARBA" id="ARBA00022576"/>
    </source>
</evidence>
<evidence type="ECO:0000256" key="4">
    <source>
        <dbReference type="ARBA" id="ARBA00008954"/>
    </source>
</evidence>
<comment type="subcellular location">
    <subcellularLocation>
        <location evidence="2">Mitochondrion</location>
    </subcellularLocation>
</comment>
<dbReference type="HAMAP" id="MF_01107">
    <property type="entry name" value="ArgD_aminotrans_3"/>
    <property type="match status" value="1"/>
</dbReference>
<dbReference type="InterPro" id="IPR015421">
    <property type="entry name" value="PyrdxlP-dep_Trfase_major"/>
</dbReference>
<dbReference type="GeneID" id="101512694"/>
<protein>
    <recommendedName>
        <fullName evidence="5">acetylornithine transaminase</fullName>
        <ecNumber evidence="5">2.6.1.11</ecNumber>
    </recommendedName>
    <alternativeName>
        <fullName evidence="14">Acetylornithine transaminase</fullName>
    </alternativeName>
</protein>
<comment type="cofactor">
    <cofactor evidence="1">
        <name>pyridoxal 5'-phosphate</name>
        <dbReference type="ChEBI" id="CHEBI:597326"/>
    </cofactor>
</comment>
<dbReference type="GO" id="GO:0003992">
    <property type="term" value="F:N2-acetyl-L-ornithine:2-oxoglutarate 5-aminotransferase activity"/>
    <property type="evidence" value="ECO:0007669"/>
    <property type="project" value="UniProtKB-EC"/>
</dbReference>
<sequence length="468" mass="50187">MAAQICATITTCKSSFTNKITQFINNNQHFPQKLHFPNSLVPPCASLKLDVGAPNTNAEESVAKKKAKEVIEEEGKYIVGTYARTPIVLERGKGCKVYDVEGNEYLDLSGGIAVNSLGHGDEDWLKAVVEQAAVLTHVSNIYHSIPQVELAKSLVTSSFADRVFFANSGTEANEAAIKFSRKYQQHVSTDSKVPATEFIAFSNCFHGRTLGALALTSKVQYRAPFEPVMPGVTFLEYGNALAAVELIRQGKIAAVFVEPIQGEGGVYSATKEFLQSLRNACDEAGTLLVFDEVQCGLGRSGYLWAHEPYGVFPDIMTLAKPLAGGLPIGAVLVTERVASAINYGDHGSTFAGGPLICSAALAVMNKISKPEFLSDVSKKGLYFKELLKQKLGGNSHVKEIRGVGLIVGIDLDVSASPYVDACRNSGLLVLTAGKGNVVRLVPPLIITEKELEHAADILSQTLPVLDAN</sequence>
<dbReference type="OrthoDB" id="5419315at2759"/>
<keyword evidence="12" id="KW-0496">Mitochondrion</keyword>
<evidence type="ECO:0000256" key="12">
    <source>
        <dbReference type="ARBA" id="ARBA00023128"/>
    </source>
</evidence>
<evidence type="ECO:0000256" key="10">
    <source>
        <dbReference type="ARBA" id="ARBA00022898"/>
    </source>
</evidence>
<dbReference type="InterPro" id="IPR004636">
    <property type="entry name" value="AcOrn/SuccOrn_fam"/>
</dbReference>
<reference evidence="16" key="1">
    <citation type="journal article" date="2013" name="Nat. Biotechnol.">
        <title>Draft genome sequence of chickpea (Cicer arietinum) provides a resource for trait improvement.</title>
        <authorList>
            <person name="Varshney R.K."/>
            <person name="Song C."/>
            <person name="Saxena R.K."/>
            <person name="Azam S."/>
            <person name="Yu S."/>
            <person name="Sharpe A.G."/>
            <person name="Cannon S."/>
            <person name="Baek J."/>
            <person name="Rosen B.D."/>
            <person name="Tar'an B."/>
            <person name="Millan T."/>
            <person name="Zhang X."/>
            <person name="Ramsay L.D."/>
            <person name="Iwata A."/>
            <person name="Wang Y."/>
            <person name="Nelson W."/>
            <person name="Farmer A.D."/>
            <person name="Gaur P.M."/>
            <person name="Soderlund C."/>
            <person name="Penmetsa R.V."/>
            <person name="Xu C."/>
            <person name="Bharti A.K."/>
            <person name="He W."/>
            <person name="Winter P."/>
            <person name="Zhao S."/>
            <person name="Hane J.K."/>
            <person name="Carrasquilla-Garcia N."/>
            <person name="Condie J.A."/>
            <person name="Upadhyaya H.D."/>
            <person name="Luo M.C."/>
            <person name="Thudi M."/>
            <person name="Gowda C.L."/>
            <person name="Singh N.P."/>
            <person name="Lichtenzveig J."/>
            <person name="Gali K.K."/>
            <person name="Rubio J."/>
            <person name="Nadarajan N."/>
            <person name="Dolezel J."/>
            <person name="Bansal K.C."/>
            <person name="Xu X."/>
            <person name="Edwards D."/>
            <person name="Zhang G."/>
            <person name="Kahl G."/>
            <person name="Gil J."/>
            <person name="Singh K.B."/>
            <person name="Datta S.K."/>
            <person name="Jackson S.A."/>
            <person name="Wang J."/>
            <person name="Cook D.R."/>
        </authorList>
    </citation>
    <scope>NUCLEOTIDE SEQUENCE [LARGE SCALE GENOMIC DNA]</scope>
    <source>
        <strain evidence="16">cv. CDC Frontier</strain>
    </source>
</reference>
<dbReference type="InterPro" id="IPR015422">
    <property type="entry name" value="PyrdxlP-dep_Trfase_small"/>
</dbReference>
<dbReference type="CDD" id="cd00610">
    <property type="entry name" value="OAT_like"/>
    <property type="match status" value="1"/>
</dbReference>
<dbReference type="InterPro" id="IPR005814">
    <property type="entry name" value="Aminotrans_3"/>
</dbReference>
<keyword evidence="7 17" id="KW-0032">Aminotransferase</keyword>
<dbReference type="NCBIfam" id="TIGR00707">
    <property type="entry name" value="argD"/>
    <property type="match status" value="1"/>
</dbReference>
<dbReference type="PaxDb" id="3827-XP_004492217.1"/>
<evidence type="ECO:0000256" key="3">
    <source>
        <dbReference type="ARBA" id="ARBA00005024"/>
    </source>
</evidence>
<organism evidence="16 17">
    <name type="scientific">Cicer arietinum</name>
    <name type="common">Chickpea</name>
    <name type="synonym">Garbanzo</name>
    <dbReference type="NCBI Taxonomy" id="3827"/>
    <lineage>
        <taxon>Eukaryota</taxon>
        <taxon>Viridiplantae</taxon>
        <taxon>Streptophyta</taxon>
        <taxon>Embryophyta</taxon>
        <taxon>Tracheophyta</taxon>
        <taxon>Spermatophyta</taxon>
        <taxon>Magnoliopsida</taxon>
        <taxon>eudicotyledons</taxon>
        <taxon>Gunneridae</taxon>
        <taxon>Pentapetalae</taxon>
        <taxon>rosids</taxon>
        <taxon>fabids</taxon>
        <taxon>Fabales</taxon>
        <taxon>Fabaceae</taxon>
        <taxon>Papilionoideae</taxon>
        <taxon>50 kb inversion clade</taxon>
        <taxon>NPAAA clade</taxon>
        <taxon>Hologalegina</taxon>
        <taxon>IRL clade</taxon>
        <taxon>Cicereae</taxon>
        <taxon>Cicer</taxon>
    </lineage>
</organism>
<accession>A0A1S2XNX1</accession>
<evidence type="ECO:0000313" key="17">
    <source>
        <dbReference type="RefSeq" id="XP_004492217.1"/>
    </source>
</evidence>
<dbReference type="UniPathway" id="UPA00068">
    <property type="reaction ID" value="UER00109"/>
</dbReference>
<dbReference type="eggNOG" id="KOG1401">
    <property type="taxonomic scope" value="Eukaryota"/>
</dbReference>
<keyword evidence="16" id="KW-1185">Reference proteome</keyword>
<dbReference type="InterPro" id="IPR015424">
    <property type="entry name" value="PyrdxlP-dep_Trfase"/>
</dbReference>
<gene>
    <name evidence="17" type="primary">LOC101512694</name>
</gene>
<keyword evidence="11" id="KW-0809">Transit peptide</keyword>
<reference evidence="17" key="2">
    <citation type="submission" date="2025-08" db="UniProtKB">
        <authorList>
            <consortium name="RefSeq"/>
        </authorList>
    </citation>
    <scope>IDENTIFICATION</scope>
    <source>
        <tissue evidence="17">Etiolated seedlings</tissue>
    </source>
</reference>
<proteinExistence type="inferred from homology"/>
<evidence type="ECO:0000256" key="15">
    <source>
        <dbReference type="RuleBase" id="RU003560"/>
    </source>
</evidence>
<evidence type="ECO:0000256" key="13">
    <source>
        <dbReference type="ARBA" id="ARBA00050813"/>
    </source>
</evidence>
<evidence type="ECO:0000256" key="9">
    <source>
        <dbReference type="ARBA" id="ARBA00022679"/>
    </source>
</evidence>
<dbReference type="AlphaFoldDB" id="A0A1S2XNX1"/>
<dbReference type="RefSeq" id="XP_004492217.1">
    <property type="nucleotide sequence ID" value="XM_004492160.3"/>
</dbReference>
<dbReference type="KEGG" id="cam:101512694"/>
<dbReference type="FunFam" id="3.40.640.10:FF:000280">
    <property type="entry name" value="Acetylornithine aminotransferase, mitochondrial"/>
    <property type="match status" value="1"/>
</dbReference>
<dbReference type="Gene3D" id="3.40.640.10">
    <property type="entry name" value="Type I PLP-dependent aspartate aminotransferase-like (Major domain)"/>
    <property type="match status" value="1"/>
</dbReference>
<evidence type="ECO:0000256" key="11">
    <source>
        <dbReference type="ARBA" id="ARBA00022946"/>
    </source>
</evidence>
<dbReference type="InterPro" id="IPR049704">
    <property type="entry name" value="Aminotrans_3_PPA_site"/>
</dbReference>